<dbReference type="GO" id="GO:0004674">
    <property type="term" value="F:protein serine/threonine kinase activity"/>
    <property type="evidence" value="ECO:0007669"/>
    <property type="project" value="UniProtKB-KW"/>
</dbReference>
<evidence type="ECO:0000256" key="2">
    <source>
        <dbReference type="SAM" id="Phobius"/>
    </source>
</evidence>
<evidence type="ECO:0000259" key="3">
    <source>
        <dbReference type="PROSITE" id="PS50011"/>
    </source>
</evidence>
<dbReference type="RefSeq" id="XP_004997806.1">
    <property type="nucleotide sequence ID" value="XM_004997749.1"/>
</dbReference>
<dbReference type="GeneID" id="16078400"/>
<dbReference type="PROSITE" id="PS00109">
    <property type="entry name" value="PROTEIN_KINASE_TYR"/>
    <property type="match status" value="1"/>
</dbReference>
<keyword evidence="4" id="KW-0723">Serine/threonine-protein kinase</keyword>
<gene>
    <name evidence="4" type="ORF">PTSG_01828</name>
</gene>
<feature type="compositionally biased region" description="Low complexity" evidence="1">
    <location>
        <begin position="29"/>
        <end position="41"/>
    </location>
</feature>
<organism evidence="5">
    <name type="scientific">Salpingoeca rosetta (strain ATCC 50818 / BSB-021)</name>
    <dbReference type="NCBI Taxonomy" id="946362"/>
    <lineage>
        <taxon>Eukaryota</taxon>
        <taxon>Choanoflagellata</taxon>
        <taxon>Craspedida</taxon>
        <taxon>Salpingoecidae</taxon>
        <taxon>Salpingoeca</taxon>
    </lineage>
</organism>
<feature type="transmembrane region" description="Helical" evidence="2">
    <location>
        <begin position="375"/>
        <end position="394"/>
    </location>
</feature>
<evidence type="ECO:0000313" key="5">
    <source>
        <dbReference type="Proteomes" id="UP000007799"/>
    </source>
</evidence>
<dbReference type="InterPro" id="IPR050167">
    <property type="entry name" value="Ser_Thr_protein_kinase"/>
</dbReference>
<keyword evidence="2" id="KW-0812">Transmembrane</keyword>
<accession>F2TZ26</accession>
<keyword evidence="2" id="KW-1133">Transmembrane helix</keyword>
<dbReference type="GO" id="GO:0005524">
    <property type="term" value="F:ATP binding"/>
    <property type="evidence" value="ECO:0007669"/>
    <property type="project" value="InterPro"/>
</dbReference>
<dbReference type="Pfam" id="PF07714">
    <property type="entry name" value="PK_Tyr_Ser-Thr"/>
    <property type="match status" value="1"/>
</dbReference>
<keyword evidence="2" id="KW-0472">Membrane</keyword>
<keyword evidence="4" id="KW-0418">Kinase</keyword>
<name>F2TZ26_SALR5</name>
<dbReference type="Gene3D" id="1.10.510.10">
    <property type="entry name" value="Transferase(Phosphotransferase) domain 1"/>
    <property type="match status" value="1"/>
</dbReference>
<reference evidence="4" key="1">
    <citation type="submission" date="2009-08" db="EMBL/GenBank/DDBJ databases">
        <title>Annotation of Salpingoeca rosetta.</title>
        <authorList>
            <consortium name="The Broad Institute Genome Sequencing Platform"/>
            <person name="Russ C."/>
            <person name="Cuomo C."/>
            <person name="Burger G."/>
            <person name="Gray M.W."/>
            <person name="Holland P.W.H."/>
            <person name="King N."/>
            <person name="Lang F.B.F."/>
            <person name="Roger A.J."/>
            <person name="Ruiz-Trillo I."/>
            <person name="Young S.K."/>
            <person name="Zeng Q."/>
            <person name="Gargeya S."/>
            <person name="Alvarado L."/>
            <person name="Berlin A."/>
            <person name="Chapman S.B."/>
            <person name="Chen Z."/>
            <person name="Freedman E."/>
            <person name="Gellesch M."/>
            <person name="Goldberg J."/>
            <person name="Griggs A."/>
            <person name="Gujja S."/>
            <person name="Heilman E."/>
            <person name="Heiman D."/>
            <person name="Howarth C."/>
            <person name="Mehta T."/>
            <person name="Neiman D."/>
            <person name="Pearson M."/>
            <person name="Roberts A."/>
            <person name="Saif S."/>
            <person name="Shea T."/>
            <person name="Shenoy N."/>
            <person name="Sisk P."/>
            <person name="Stolte C."/>
            <person name="Sykes S."/>
            <person name="White J."/>
            <person name="Yandava C."/>
            <person name="Haas B."/>
            <person name="Nusbaum C."/>
            <person name="Birren B."/>
        </authorList>
    </citation>
    <scope>NUCLEOTIDE SEQUENCE [LARGE SCALE GENOMIC DNA]</scope>
    <source>
        <strain evidence="4">ATCC 50818</strain>
    </source>
</reference>
<dbReference type="EMBL" id="GL832957">
    <property type="protein sequence ID" value="EGD78850.1"/>
    <property type="molecule type" value="Genomic_DNA"/>
</dbReference>
<dbReference type="OrthoDB" id="2642739at2759"/>
<keyword evidence="4" id="KW-0808">Transferase</keyword>
<evidence type="ECO:0000313" key="4">
    <source>
        <dbReference type="EMBL" id="EGD78850.1"/>
    </source>
</evidence>
<dbReference type="PANTHER" id="PTHR23257">
    <property type="entry name" value="SERINE-THREONINE PROTEIN KINASE"/>
    <property type="match status" value="1"/>
</dbReference>
<keyword evidence="5" id="KW-1185">Reference proteome</keyword>
<feature type="domain" description="Protein kinase" evidence="3">
    <location>
        <begin position="151"/>
        <end position="420"/>
    </location>
</feature>
<dbReference type="AlphaFoldDB" id="F2TZ26"/>
<dbReference type="InterPro" id="IPR011009">
    <property type="entry name" value="Kinase-like_dom_sf"/>
</dbReference>
<dbReference type="SUPFAM" id="SSF56112">
    <property type="entry name" value="Protein kinase-like (PK-like)"/>
    <property type="match status" value="1"/>
</dbReference>
<proteinExistence type="predicted"/>
<dbReference type="Proteomes" id="UP000007799">
    <property type="component" value="Unassembled WGS sequence"/>
</dbReference>
<feature type="region of interest" description="Disordered" evidence="1">
    <location>
        <begin position="103"/>
        <end position="122"/>
    </location>
</feature>
<dbReference type="PROSITE" id="PS50011">
    <property type="entry name" value="PROTEIN_KINASE_DOM"/>
    <property type="match status" value="1"/>
</dbReference>
<dbReference type="KEGG" id="sre:PTSG_01828"/>
<feature type="region of interest" description="Disordered" evidence="1">
    <location>
        <begin position="29"/>
        <end position="54"/>
    </location>
</feature>
<protein>
    <submittedName>
        <fullName evidence="4">Serine/threonine protein kinase</fullName>
    </submittedName>
</protein>
<dbReference type="InterPro" id="IPR008266">
    <property type="entry name" value="Tyr_kinase_AS"/>
</dbReference>
<dbReference type="InParanoid" id="F2TZ26"/>
<evidence type="ECO:0000256" key="1">
    <source>
        <dbReference type="SAM" id="MobiDB-lite"/>
    </source>
</evidence>
<dbReference type="InterPro" id="IPR000719">
    <property type="entry name" value="Prot_kinase_dom"/>
</dbReference>
<dbReference type="InterPro" id="IPR001245">
    <property type="entry name" value="Ser-Thr/Tyr_kinase_cat_dom"/>
</dbReference>
<sequence length="420" mass="46177">MPTSPTPPPPAATHVPGFADNRVFVQRQSTANTAATTATSNDDGAEQARAVSGVQGPVGAVEMEVTDGREAGRRQHTRRQWRFLLARLPFGVRSNAVSFAPVQQPAAEEGQLEEGRANGTQPAQAAAAAQQQQQQQQQQSMDMDVCEERVDVMRSHMFGGRFGRMLHRDFTPAEQSALNHFPTLKREMSMYLELYKKNGNQYHDGIARLVAVSLSPPALVFYRLNGNCVRYLHDHILSSKNGKERVRMKLAFFKGVARALTFIHKCNIVHRDLCADNILVDDSGAPVITDFGLAQELAAGVTKKMPATCRLHVVKRVGRGSESDTANGAGAHGALHFDTDADKYARRPANAWFAQVVGNRFPARKNASEPSLRRAAILLIIGVIFLFTVIHLLTKVHVSSDDDPLLNPMMNPNIQTEDSR</sequence>